<proteinExistence type="predicted"/>
<dbReference type="PATRIC" id="fig|1710896.3.peg.4310"/>
<sequence length="129" mass="15255">MLLNNYQANIVTVIQKYVNEGWILSFSFSVDSRSNYVGFIQGNLEFLQGSRLFFKEYIDLQESIEKLSYSFHYQDHENNLIFRYDNAKHKPDLGYTDHKHIKGKIIQSKIPDIEQVILEIISEYLNNTK</sequence>
<accession>A0A1B7X800</accession>
<dbReference type="EMBL" id="LJOW01000003">
    <property type="protein sequence ID" value="OBQ45484.1"/>
    <property type="molecule type" value="Genomic_DNA"/>
</dbReference>
<dbReference type="AlphaFoldDB" id="A0A1B7X800"/>
<protein>
    <submittedName>
        <fullName evidence="1">Uncharacterized protein</fullName>
    </submittedName>
</protein>
<evidence type="ECO:0000313" key="1">
    <source>
        <dbReference type="EMBL" id="OBQ45484.1"/>
    </source>
</evidence>
<dbReference type="Proteomes" id="UP000092093">
    <property type="component" value="Unassembled WGS sequence"/>
</dbReference>
<comment type="caution">
    <text evidence="1">The sequence shown here is derived from an EMBL/GenBank/DDBJ whole genome shotgun (WGS) entry which is preliminary data.</text>
</comment>
<dbReference type="Pfam" id="PF20126">
    <property type="entry name" value="TumE"/>
    <property type="match status" value="1"/>
</dbReference>
<organism evidence="1 2">
    <name type="scientific">Aphanizomenon flos-aquae WA102</name>
    <dbReference type="NCBI Taxonomy" id="1710896"/>
    <lineage>
        <taxon>Bacteria</taxon>
        <taxon>Bacillati</taxon>
        <taxon>Cyanobacteriota</taxon>
        <taxon>Cyanophyceae</taxon>
        <taxon>Nostocales</taxon>
        <taxon>Aphanizomenonaceae</taxon>
        <taxon>Aphanizomenon</taxon>
    </lineage>
</organism>
<dbReference type="InterPro" id="IPR045397">
    <property type="entry name" value="TumE-like"/>
</dbReference>
<reference evidence="1 2" key="1">
    <citation type="submission" date="2015-09" db="EMBL/GenBank/DDBJ databases">
        <title>Aphanizomenon flos-aquae WA102.</title>
        <authorList>
            <person name="Driscoll C."/>
        </authorList>
    </citation>
    <scope>NUCLEOTIDE SEQUENCE [LARGE SCALE GENOMIC DNA]</scope>
    <source>
        <strain evidence="1">WA102</strain>
    </source>
</reference>
<name>A0A1B7X800_APHFL</name>
<gene>
    <name evidence="1" type="ORF">AN484_01755</name>
</gene>
<evidence type="ECO:0000313" key="2">
    <source>
        <dbReference type="Proteomes" id="UP000092093"/>
    </source>
</evidence>